<feature type="transmembrane region" description="Helical" evidence="1">
    <location>
        <begin position="129"/>
        <end position="148"/>
    </location>
</feature>
<gene>
    <name evidence="3" type="ORF">HK105_202646</name>
</gene>
<feature type="transmembrane region" description="Helical" evidence="1">
    <location>
        <begin position="160"/>
        <end position="183"/>
    </location>
</feature>
<keyword evidence="1" id="KW-0812">Transmembrane</keyword>
<dbReference type="Pfam" id="PF06687">
    <property type="entry name" value="SUR7"/>
    <property type="match status" value="1"/>
</dbReference>
<evidence type="ECO:0000313" key="3">
    <source>
        <dbReference type="EMBL" id="KAL2917773.1"/>
    </source>
</evidence>
<evidence type="ECO:0000313" key="4">
    <source>
        <dbReference type="Proteomes" id="UP001527925"/>
    </source>
</evidence>
<evidence type="ECO:0000256" key="2">
    <source>
        <dbReference type="SAM" id="SignalP"/>
    </source>
</evidence>
<dbReference type="EMBL" id="JADGIZ020000009">
    <property type="protein sequence ID" value="KAL2917773.1"/>
    <property type="molecule type" value="Genomic_DNA"/>
</dbReference>
<dbReference type="Proteomes" id="UP001527925">
    <property type="component" value="Unassembled WGS sequence"/>
</dbReference>
<dbReference type="InterPro" id="IPR009571">
    <property type="entry name" value="SUR7/Rim9-like_fungi"/>
</dbReference>
<keyword evidence="1" id="KW-1133">Transmembrane helix</keyword>
<organism evidence="3 4">
    <name type="scientific">Polyrhizophydium stewartii</name>
    <dbReference type="NCBI Taxonomy" id="2732419"/>
    <lineage>
        <taxon>Eukaryota</taxon>
        <taxon>Fungi</taxon>
        <taxon>Fungi incertae sedis</taxon>
        <taxon>Chytridiomycota</taxon>
        <taxon>Chytridiomycota incertae sedis</taxon>
        <taxon>Chytridiomycetes</taxon>
        <taxon>Rhizophydiales</taxon>
        <taxon>Rhizophydiales incertae sedis</taxon>
        <taxon>Polyrhizophydium</taxon>
    </lineage>
</organism>
<sequence>MSGTMFIAKLFILAALVATILATAGGGLAVPPFKSTPWIQTNATKVGIYGACPTTTTGVFFALDSNWAGIQASCHTLFSSLAADPLVGERAFGPNSLAWLDRQTSRANSRARTRTVFVSNNTVSRIDSIAVSAAHLLSLCLILLAITWPSPQTRRQASKVPYMLFAAFAVQLAGFGLAVARFMAIVQSLRDAGQPVEIGLGMWLSGAALPTLVLGGSLAWAGGYAAARRKNTRWDP</sequence>
<keyword evidence="4" id="KW-1185">Reference proteome</keyword>
<feature type="signal peptide" evidence="2">
    <location>
        <begin position="1"/>
        <end position="22"/>
    </location>
</feature>
<keyword evidence="1" id="KW-0472">Membrane</keyword>
<feature type="chain" id="PRO_5046540351" evidence="2">
    <location>
        <begin position="23"/>
        <end position="236"/>
    </location>
</feature>
<name>A0ABR4NE15_9FUNG</name>
<evidence type="ECO:0000256" key="1">
    <source>
        <dbReference type="SAM" id="Phobius"/>
    </source>
</evidence>
<reference evidence="3 4" key="1">
    <citation type="submission" date="2023-09" db="EMBL/GenBank/DDBJ databases">
        <title>Pangenome analysis of Batrachochytrium dendrobatidis and related Chytrids.</title>
        <authorList>
            <person name="Yacoub M.N."/>
            <person name="Stajich J.E."/>
            <person name="James T.Y."/>
        </authorList>
    </citation>
    <scope>NUCLEOTIDE SEQUENCE [LARGE SCALE GENOMIC DNA]</scope>
    <source>
        <strain evidence="3 4">JEL0888</strain>
    </source>
</reference>
<keyword evidence="2" id="KW-0732">Signal</keyword>
<feature type="transmembrane region" description="Helical" evidence="1">
    <location>
        <begin position="203"/>
        <end position="227"/>
    </location>
</feature>
<comment type="caution">
    <text evidence="3">The sequence shown here is derived from an EMBL/GenBank/DDBJ whole genome shotgun (WGS) entry which is preliminary data.</text>
</comment>
<protein>
    <submittedName>
        <fullName evidence="3">Uncharacterized protein</fullName>
    </submittedName>
</protein>
<proteinExistence type="predicted"/>
<accession>A0ABR4NE15</accession>